<dbReference type="Proteomes" id="UP000610760">
    <property type="component" value="Unassembled WGS sequence"/>
</dbReference>
<evidence type="ECO:0000256" key="2">
    <source>
        <dbReference type="ARBA" id="ARBA00022771"/>
    </source>
</evidence>
<evidence type="ECO:0000256" key="3">
    <source>
        <dbReference type="ARBA" id="ARBA00022833"/>
    </source>
</evidence>
<sequence length="126" mass="13725">MSIACKVVSFILLIGSIISGIILGNIDYGFSWTVFLTAVVSGVLAFLLFFVLGEILDRVDSLAGSIESTAHTIRSIQNEVKGAEPKKTMAVSNSYAKLPRDSWTCSKCEHKNPQSVRFCQNCGEHP</sequence>
<gene>
    <name evidence="6" type="ORF">H8710_08235</name>
</gene>
<feature type="transmembrane region" description="Helical" evidence="4">
    <location>
        <begin position="32"/>
        <end position="52"/>
    </location>
</feature>
<keyword evidence="3" id="KW-0862">Zinc</keyword>
<keyword evidence="4" id="KW-0472">Membrane</keyword>
<keyword evidence="1" id="KW-0479">Metal-binding</keyword>
<dbReference type="PROSITE" id="PS01358">
    <property type="entry name" value="ZF_RANBP2_1"/>
    <property type="match status" value="1"/>
</dbReference>
<dbReference type="SUPFAM" id="SSF103473">
    <property type="entry name" value="MFS general substrate transporter"/>
    <property type="match status" value="1"/>
</dbReference>
<dbReference type="EMBL" id="JACRSV010000002">
    <property type="protein sequence ID" value="MBC8560052.1"/>
    <property type="molecule type" value="Genomic_DNA"/>
</dbReference>
<reference evidence="6" key="1">
    <citation type="submission" date="2020-08" db="EMBL/GenBank/DDBJ databases">
        <title>Genome public.</title>
        <authorList>
            <person name="Liu C."/>
            <person name="Sun Q."/>
        </authorList>
    </citation>
    <scope>NUCLEOTIDE SEQUENCE</scope>
    <source>
        <strain evidence="6">NSJ-33</strain>
    </source>
</reference>
<dbReference type="AlphaFoldDB" id="A0A926E2W3"/>
<evidence type="ECO:0000256" key="1">
    <source>
        <dbReference type="ARBA" id="ARBA00022723"/>
    </source>
</evidence>
<organism evidence="6 7">
    <name type="scientific">Fumia xinanensis</name>
    <dbReference type="NCBI Taxonomy" id="2763659"/>
    <lineage>
        <taxon>Bacteria</taxon>
        <taxon>Bacillati</taxon>
        <taxon>Bacillota</taxon>
        <taxon>Clostridia</taxon>
        <taxon>Eubacteriales</taxon>
        <taxon>Oscillospiraceae</taxon>
        <taxon>Fumia</taxon>
    </lineage>
</organism>
<keyword evidence="4" id="KW-1133">Transmembrane helix</keyword>
<evidence type="ECO:0000259" key="5">
    <source>
        <dbReference type="PROSITE" id="PS01358"/>
    </source>
</evidence>
<dbReference type="InterPro" id="IPR036259">
    <property type="entry name" value="MFS_trans_sf"/>
</dbReference>
<accession>A0A926E2W3</accession>
<keyword evidence="7" id="KW-1185">Reference proteome</keyword>
<proteinExistence type="predicted"/>
<comment type="caution">
    <text evidence="6">The sequence shown here is derived from an EMBL/GenBank/DDBJ whole genome shotgun (WGS) entry which is preliminary data.</text>
</comment>
<dbReference type="InterPro" id="IPR001876">
    <property type="entry name" value="Znf_RanBP2"/>
</dbReference>
<feature type="domain" description="RanBP2-type" evidence="5">
    <location>
        <begin position="103"/>
        <end position="122"/>
    </location>
</feature>
<keyword evidence="4" id="KW-0812">Transmembrane</keyword>
<dbReference type="Gene3D" id="2.30.30.380">
    <property type="entry name" value="Zn-finger domain of Sec23/24"/>
    <property type="match status" value="1"/>
</dbReference>
<dbReference type="RefSeq" id="WP_249295012.1">
    <property type="nucleotide sequence ID" value="NZ_JACRSV010000002.1"/>
</dbReference>
<feature type="transmembrane region" description="Helical" evidence="4">
    <location>
        <begin position="7"/>
        <end position="26"/>
    </location>
</feature>
<dbReference type="GO" id="GO:0008270">
    <property type="term" value="F:zinc ion binding"/>
    <property type="evidence" value="ECO:0007669"/>
    <property type="project" value="UniProtKB-KW"/>
</dbReference>
<keyword evidence="2" id="KW-0863">Zinc-finger</keyword>
<evidence type="ECO:0000256" key="4">
    <source>
        <dbReference type="SAM" id="Phobius"/>
    </source>
</evidence>
<evidence type="ECO:0000313" key="7">
    <source>
        <dbReference type="Proteomes" id="UP000610760"/>
    </source>
</evidence>
<protein>
    <submittedName>
        <fullName evidence="6">Zinc ribbon domain-containing protein</fullName>
    </submittedName>
</protein>
<evidence type="ECO:0000313" key="6">
    <source>
        <dbReference type="EMBL" id="MBC8560052.1"/>
    </source>
</evidence>
<name>A0A926E2W3_9FIRM</name>